<evidence type="ECO:0000313" key="2">
    <source>
        <dbReference type="EMBL" id="AQW31391.1"/>
    </source>
</evidence>
<accession>A0A1U9VMS8</accession>
<evidence type="ECO:0000313" key="3">
    <source>
        <dbReference type="Proteomes" id="UP000189628"/>
    </source>
</evidence>
<dbReference type="Pfam" id="PF21722">
    <property type="entry name" value="Gly_rich_2"/>
    <property type="match status" value="1"/>
</dbReference>
<feature type="domain" description="Glycine-rich" evidence="1">
    <location>
        <begin position="332"/>
        <end position="473"/>
    </location>
</feature>
<sequence>MDRQTVYPGAIPLETDLLNTNRNTLVGLAKLAAAMLGTSTLVNGLACVPTAPATLQVQVSPGEIYSLQNLDGTAYSSLAADTTHQILKQGLLMDAATLNCPAPTTSGYSINYLIEATYQDVDGNAVVLPYYNASNPSQAYSGPANSGTAQNTTRKGVCMVQVKAGVAATTGTQQTPAADSGYVGLWVVTVAYGQTQITAANIAQAANAPFLPSGGIVPSVQNNAFNYALDTGTANTYQVSYNPPVTQLTDGMILSFRAKTANTGASTFSPNGLASKPIYAQGHAALLGGEIVVNGFVEVEWNSALNGWVLCENSGGLLPQNIIQRGVQQFTANGSFTVPAGVTKLWVSLVGGGGGGAGSINGAAYTAGGGGSGGVQYRVPVTVTPGQVVAVTIGSGGAGGIGSGSGGTYANSNGASGGASTFGALLTASGGAGGNCQAGQAYGGAPGSSSFAAKGESGTTNGVTADRAGAGGGNIFGPPNFYDHGVIVAAGYGVGGAGGRAYGYWQNGNSGSSGICIVEW</sequence>
<evidence type="ECO:0000259" key="1">
    <source>
        <dbReference type="Pfam" id="PF21722"/>
    </source>
</evidence>
<dbReference type="Proteomes" id="UP000189628">
    <property type="component" value="Chromosome"/>
</dbReference>
<dbReference type="InterPro" id="IPR049304">
    <property type="entry name" value="Gly_rich_dom"/>
</dbReference>
<organism evidence="2 3">
    <name type="scientific">blood disease bacterium A2-HR MARDI</name>
    <dbReference type="NCBI Taxonomy" id="1944648"/>
    <lineage>
        <taxon>Bacteria</taxon>
        <taxon>Pseudomonadati</taxon>
        <taxon>Pseudomonadota</taxon>
        <taxon>Betaproteobacteria</taxon>
        <taxon>Burkholderiales</taxon>
        <taxon>Burkholderiaceae</taxon>
        <taxon>Ralstonia</taxon>
        <taxon>Ralstonia solanacearum species complex</taxon>
    </lineage>
</organism>
<reference evidence="2 3" key="1">
    <citation type="submission" date="2017-02" db="EMBL/GenBank/DDBJ databases">
        <title>Blood Disease Bacterium A2-HR MARDI.</title>
        <authorList>
            <person name="Badrun R."/>
            <person name="Abu Bakar N."/>
            <person name="Laboh R."/>
        </authorList>
    </citation>
    <scope>NUCLEOTIDE SEQUENCE [LARGE SCALE GENOMIC DNA]</scope>
    <source>
        <strain evidence="2 3">A2-HR MARDI</strain>
    </source>
</reference>
<gene>
    <name evidence="2" type="ORF">B0B51_00395</name>
</gene>
<dbReference type="AlphaFoldDB" id="A0A1U9VMS8"/>
<proteinExistence type="predicted"/>
<name>A0A1U9VMS8_9RALS</name>
<dbReference type="RefSeq" id="WP_157754787.1">
    <property type="nucleotide sequence ID" value="NZ_CP019911.1"/>
</dbReference>
<dbReference type="EMBL" id="CP019911">
    <property type="protein sequence ID" value="AQW31391.1"/>
    <property type="molecule type" value="Genomic_DNA"/>
</dbReference>
<protein>
    <recommendedName>
        <fullName evidence="1">Glycine-rich domain-containing protein</fullName>
    </recommendedName>
</protein>